<evidence type="ECO:0000256" key="6">
    <source>
        <dbReference type="ARBA" id="ARBA00022989"/>
    </source>
</evidence>
<evidence type="ECO:0000256" key="4">
    <source>
        <dbReference type="ARBA" id="ARBA00022597"/>
    </source>
</evidence>
<keyword evidence="4 9" id="KW-0762">Sugar transport</keyword>
<dbReference type="CDD" id="cd23110">
    <property type="entry name" value="GRP"/>
    <property type="match status" value="1"/>
</dbReference>
<evidence type="ECO:0000256" key="3">
    <source>
        <dbReference type="ARBA" id="ARBA00022448"/>
    </source>
</evidence>
<feature type="transmembrane region" description="Helical" evidence="8">
    <location>
        <begin position="179"/>
        <end position="197"/>
    </location>
</feature>
<feature type="transmembrane region" description="Helical" evidence="8">
    <location>
        <begin position="6"/>
        <end position="23"/>
    </location>
</feature>
<evidence type="ECO:0000256" key="8">
    <source>
        <dbReference type="SAM" id="Phobius"/>
    </source>
</evidence>
<sequence>MIGMNIVIGLMPALFWGILPIWMQGRTGGNWTEQLLGTSVGGVISAIILQLIFHYDYSLTDFLLYFVSGVCWSVGQGGQYWGYGALGVNNAVPFSTALQIIGNSLIGGWVFGEWVGWHDSVLGVIALLIILAGVMISNGVIHVSRKDLGAYAMLVITCVGYWGYSGFPHYAVAKGLNGFLPQTLGMMAGALTIYVVGRKRIPGQDPWGLRNITSGFIFAVAAGTYLMSLSLNGLVNGFVLTQLNVVVATLLGVVVLKEANVKQLVPKTIGLAVLIGGAVMMVHI</sequence>
<accession>A0A0R1GLL0</accession>
<dbReference type="InterPro" id="IPR037185">
    <property type="entry name" value="EmrE-like"/>
</dbReference>
<dbReference type="EMBL" id="AZCZ01000046">
    <property type="protein sequence ID" value="KRK34713.1"/>
    <property type="molecule type" value="Genomic_DNA"/>
</dbReference>
<organism evidence="9 10">
    <name type="scientific">Levilactobacillus parabrevis ATCC 53295</name>
    <dbReference type="NCBI Taxonomy" id="1267003"/>
    <lineage>
        <taxon>Bacteria</taxon>
        <taxon>Bacillati</taxon>
        <taxon>Bacillota</taxon>
        <taxon>Bacilli</taxon>
        <taxon>Lactobacillales</taxon>
        <taxon>Lactobacillaceae</taxon>
        <taxon>Levilactobacillus</taxon>
    </lineage>
</organism>
<protein>
    <submittedName>
        <fullName evidence="9">Sugar transport protein</fullName>
    </submittedName>
</protein>
<feature type="transmembrane region" description="Helical" evidence="8">
    <location>
        <begin position="264"/>
        <end position="283"/>
    </location>
</feature>
<keyword evidence="3" id="KW-0813">Transport</keyword>
<dbReference type="PATRIC" id="fig|1267003.4.peg.1808"/>
<dbReference type="SUPFAM" id="SSF103481">
    <property type="entry name" value="Multidrug resistance efflux transporter EmrE"/>
    <property type="match status" value="1"/>
</dbReference>
<keyword evidence="7 8" id="KW-0472">Membrane</keyword>
<keyword evidence="5 8" id="KW-0812">Transmembrane</keyword>
<dbReference type="AlphaFoldDB" id="A0A0R1GLL0"/>
<proteinExistence type="inferred from homology"/>
<evidence type="ECO:0000256" key="7">
    <source>
        <dbReference type="ARBA" id="ARBA00023136"/>
    </source>
</evidence>
<dbReference type="STRING" id="357278.IV61_GL001826"/>
<reference evidence="9 10" key="1">
    <citation type="journal article" date="2015" name="Genome Announc.">
        <title>Expanding the biotechnology potential of lactobacilli through comparative genomics of 213 strains and associated genera.</title>
        <authorList>
            <person name="Sun Z."/>
            <person name="Harris H.M."/>
            <person name="McCann A."/>
            <person name="Guo C."/>
            <person name="Argimon S."/>
            <person name="Zhang W."/>
            <person name="Yang X."/>
            <person name="Jeffery I.B."/>
            <person name="Cooney J.C."/>
            <person name="Kagawa T.F."/>
            <person name="Liu W."/>
            <person name="Song Y."/>
            <person name="Salvetti E."/>
            <person name="Wrobel A."/>
            <person name="Rasinkangas P."/>
            <person name="Parkhill J."/>
            <person name="Rea M.C."/>
            <person name="O'Sullivan O."/>
            <person name="Ritari J."/>
            <person name="Douillard F.P."/>
            <person name="Paul Ross R."/>
            <person name="Yang R."/>
            <person name="Briner A.E."/>
            <person name="Felis G.E."/>
            <person name="de Vos W.M."/>
            <person name="Barrangou R."/>
            <person name="Klaenhammer T.R."/>
            <person name="Caufield P.W."/>
            <person name="Cui Y."/>
            <person name="Zhang H."/>
            <person name="O'Toole P.W."/>
        </authorList>
    </citation>
    <scope>NUCLEOTIDE SEQUENCE [LARGE SCALE GENOMIC DNA]</scope>
    <source>
        <strain evidence="9 10">ATCC 53295</strain>
    </source>
</reference>
<feature type="transmembrane region" description="Helical" evidence="8">
    <location>
        <begin position="148"/>
        <end position="167"/>
    </location>
</feature>
<dbReference type="InterPro" id="IPR010651">
    <property type="entry name" value="Sugar_transport"/>
</dbReference>
<feature type="transmembrane region" description="Helical" evidence="8">
    <location>
        <begin position="234"/>
        <end position="257"/>
    </location>
</feature>
<dbReference type="Pfam" id="PF06800">
    <property type="entry name" value="Sugar_transport"/>
    <property type="match status" value="1"/>
</dbReference>
<dbReference type="eggNOG" id="COG4975">
    <property type="taxonomic scope" value="Bacteria"/>
</dbReference>
<evidence type="ECO:0000256" key="2">
    <source>
        <dbReference type="ARBA" id="ARBA00006117"/>
    </source>
</evidence>
<keyword evidence="10" id="KW-1185">Reference proteome</keyword>
<feature type="transmembrane region" description="Helical" evidence="8">
    <location>
        <begin position="35"/>
        <end position="55"/>
    </location>
</feature>
<feature type="transmembrane region" description="Helical" evidence="8">
    <location>
        <begin position="121"/>
        <end position="141"/>
    </location>
</feature>
<comment type="caution">
    <text evidence="9">The sequence shown here is derived from an EMBL/GenBank/DDBJ whole genome shotgun (WGS) entry which is preliminary data.</text>
</comment>
<dbReference type="GO" id="GO:0005886">
    <property type="term" value="C:plasma membrane"/>
    <property type="evidence" value="ECO:0007669"/>
    <property type="project" value="UniProtKB-SubCell"/>
</dbReference>
<evidence type="ECO:0000256" key="1">
    <source>
        <dbReference type="ARBA" id="ARBA00004651"/>
    </source>
</evidence>
<evidence type="ECO:0000313" key="9">
    <source>
        <dbReference type="EMBL" id="KRK34713.1"/>
    </source>
</evidence>
<comment type="subcellular location">
    <subcellularLocation>
        <location evidence="1">Cell membrane</location>
        <topology evidence="1">Multi-pass membrane protein</topology>
    </subcellularLocation>
</comment>
<evidence type="ECO:0000313" key="10">
    <source>
        <dbReference type="Proteomes" id="UP000051176"/>
    </source>
</evidence>
<feature type="transmembrane region" description="Helical" evidence="8">
    <location>
        <begin position="209"/>
        <end position="228"/>
    </location>
</feature>
<evidence type="ECO:0000256" key="5">
    <source>
        <dbReference type="ARBA" id="ARBA00022692"/>
    </source>
</evidence>
<keyword evidence="6 8" id="KW-1133">Transmembrane helix</keyword>
<comment type="similarity">
    <text evidence="2">Belongs to the GRP transporter (TC 2.A.7.5) family.</text>
</comment>
<dbReference type="GO" id="GO:0015144">
    <property type="term" value="F:carbohydrate transmembrane transporter activity"/>
    <property type="evidence" value="ECO:0007669"/>
    <property type="project" value="InterPro"/>
</dbReference>
<dbReference type="Proteomes" id="UP000051176">
    <property type="component" value="Unassembled WGS sequence"/>
</dbReference>
<name>A0A0R1GLL0_9LACO</name>
<gene>
    <name evidence="9" type="ORF">FD07_GL001716</name>
</gene>